<dbReference type="Pfam" id="PF07637">
    <property type="entry name" value="PSD5"/>
    <property type="match status" value="1"/>
</dbReference>
<accession>A0A9X3F3C0</accession>
<evidence type="ECO:0000259" key="2">
    <source>
        <dbReference type="PROSITE" id="PS51173"/>
    </source>
</evidence>
<protein>
    <submittedName>
        <fullName evidence="3">DUF1592 domain-containing protein</fullName>
    </submittedName>
</protein>
<organism evidence="3 4">
    <name type="scientific">Nannocystis pusilla</name>
    <dbReference type="NCBI Taxonomy" id="889268"/>
    <lineage>
        <taxon>Bacteria</taxon>
        <taxon>Pseudomonadati</taxon>
        <taxon>Myxococcota</taxon>
        <taxon>Polyangia</taxon>
        <taxon>Nannocystales</taxon>
        <taxon>Nannocystaceae</taxon>
        <taxon>Nannocystis</taxon>
    </lineage>
</organism>
<dbReference type="RefSeq" id="WP_267773691.1">
    <property type="nucleotide sequence ID" value="NZ_JAPNKE010000002.1"/>
</dbReference>
<reference evidence="3" key="1">
    <citation type="submission" date="2022-11" db="EMBL/GenBank/DDBJ databases">
        <title>Minimal conservation of predation-associated metabolite biosynthetic gene clusters underscores biosynthetic potential of Myxococcota including descriptions for ten novel species: Archangium lansinium sp. nov., Myxococcus landrumus sp. nov., Nannocystis bai.</title>
        <authorList>
            <person name="Ahearne A."/>
            <person name="Stevens C."/>
            <person name="Phillips K."/>
        </authorList>
    </citation>
    <scope>NUCLEOTIDE SEQUENCE</scope>
    <source>
        <strain evidence="3">Na p29</strain>
    </source>
</reference>
<comment type="caution">
    <text evidence="3">The sequence shown here is derived from an EMBL/GenBank/DDBJ whole genome shotgun (WGS) entry which is preliminary data.</text>
</comment>
<dbReference type="InterPro" id="IPR013043">
    <property type="entry name" value="DUF1595"/>
</dbReference>
<dbReference type="InterPro" id="IPR001919">
    <property type="entry name" value="CBD2"/>
</dbReference>
<dbReference type="GO" id="GO:0004553">
    <property type="term" value="F:hydrolase activity, hydrolyzing O-glycosyl compounds"/>
    <property type="evidence" value="ECO:0007669"/>
    <property type="project" value="InterPro"/>
</dbReference>
<evidence type="ECO:0000313" key="3">
    <source>
        <dbReference type="EMBL" id="MCY1010656.1"/>
    </source>
</evidence>
<dbReference type="Pfam" id="PF07627">
    <property type="entry name" value="PSCyt3"/>
    <property type="match status" value="1"/>
</dbReference>
<dbReference type="Pfam" id="PF07631">
    <property type="entry name" value="PSD4"/>
    <property type="match status" value="1"/>
</dbReference>
<dbReference type="GO" id="GO:0005975">
    <property type="term" value="P:carbohydrate metabolic process"/>
    <property type="evidence" value="ECO:0007669"/>
    <property type="project" value="InterPro"/>
</dbReference>
<sequence length="764" mass="81276">MGTSNGDPTDGGGDCPSDAQFFETSVWTPILSKTCITCHNPEGLAKDTRMVLLAEGEEGWLEANFAAAKEVALDDDGGTSILLLKPTNQHPDMHKGGMVVTPDTEAYDALAQFVARSQGTFSCTGPDGEGAAGCDEGGAGVRRVRRLSHVEYNRTLRAVLGAPTELGLGFAADTVVQGYTNNAGALVVSGLLADQYRDAAEKIADLIVADLPTRLGCDPVADGEETCAHDFIARFGKQVYRRPLTADEQARYETLWKEAAAIEKFDGGIRWTIAAMLQSPGFLYRTELGEHAGEGIYELTPYELASELSYLIVGGPPDAELMAAADDGTLKDPDVLRMQATRLLAGADADATLHRFVDEWLHIDRLRTVPRDAMLYPELTPQIREAMLGETHRFVGDVYRGGGSLAELLTANYSFMTDELASYYGVEAGAGEPDPAGFKRADAASSAGLLTHGAVMTTHALPTSSSPIHRGKLVRERLLCQDMPPPPPALDTSPPPVDPGLSTRERYTQHSADATCAGCHARIDPIGFGFEHYDAIGRTRSMDGIHAIDATGEVLLTDNTNGPFDGADELAQLLAGSPDVEACYTLQWARYAVGSAAGSELKCVQDDLTAAFVEAEGRLDSLVLALVGTRFFRERGGAPSPGGDPTTGEDPTTGGETTTGDETTTSGGSTTGEPQPGPMTSPGIDVQITQDSKWEQGECNSVTVSNTTGAPIVWQVVIAMQGTIQNAWNAKYTQDAMHFVWTGEPYNAEVAAQGTTSFGFCILY</sequence>
<dbReference type="Proteomes" id="UP001150924">
    <property type="component" value="Unassembled WGS sequence"/>
</dbReference>
<dbReference type="PROSITE" id="PS51173">
    <property type="entry name" value="CBM2"/>
    <property type="match status" value="1"/>
</dbReference>
<dbReference type="InterPro" id="IPR011478">
    <property type="entry name" value="DUF1585"/>
</dbReference>
<dbReference type="Pfam" id="PF00553">
    <property type="entry name" value="CBM_2"/>
    <property type="match status" value="1"/>
</dbReference>
<name>A0A9X3F3C0_9BACT</name>
<proteinExistence type="predicted"/>
<dbReference type="InterPro" id="IPR013036">
    <property type="entry name" value="DUF1587"/>
</dbReference>
<dbReference type="AlphaFoldDB" id="A0A9X3F3C0"/>
<gene>
    <name evidence="3" type="ORF">OV079_34840</name>
</gene>
<keyword evidence="4" id="KW-1185">Reference proteome</keyword>
<dbReference type="InterPro" id="IPR013042">
    <property type="entry name" value="DUF1592"/>
</dbReference>
<dbReference type="EMBL" id="JAPNKE010000002">
    <property type="protein sequence ID" value="MCY1010656.1"/>
    <property type="molecule type" value="Genomic_DNA"/>
</dbReference>
<evidence type="ECO:0000256" key="1">
    <source>
        <dbReference type="SAM" id="MobiDB-lite"/>
    </source>
</evidence>
<dbReference type="InterPro" id="IPR008965">
    <property type="entry name" value="CBM2/CBM3_carb-bd_dom_sf"/>
</dbReference>
<dbReference type="Pfam" id="PF07624">
    <property type="entry name" value="PSD2"/>
    <property type="match status" value="1"/>
</dbReference>
<evidence type="ECO:0000313" key="4">
    <source>
        <dbReference type="Proteomes" id="UP001150924"/>
    </source>
</evidence>
<feature type="compositionally biased region" description="Low complexity" evidence="1">
    <location>
        <begin position="641"/>
        <end position="674"/>
    </location>
</feature>
<dbReference type="Gene3D" id="2.60.40.290">
    <property type="match status" value="1"/>
</dbReference>
<feature type="region of interest" description="Disordered" evidence="1">
    <location>
        <begin position="634"/>
        <end position="685"/>
    </location>
</feature>
<feature type="domain" description="CBM2" evidence="2">
    <location>
        <begin position="677"/>
        <end position="764"/>
    </location>
</feature>
<dbReference type="SUPFAM" id="SSF49384">
    <property type="entry name" value="Carbohydrate-binding domain"/>
    <property type="match status" value="1"/>
</dbReference>
<dbReference type="GO" id="GO:0030247">
    <property type="term" value="F:polysaccharide binding"/>
    <property type="evidence" value="ECO:0007669"/>
    <property type="project" value="UniProtKB-UniRule"/>
</dbReference>
<dbReference type="Pfam" id="PF07626">
    <property type="entry name" value="PSD3"/>
    <property type="match status" value="1"/>
</dbReference>
<dbReference type="InterPro" id="IPR012291">
    <property type="entry name" value="CBM2_carb-bd_dom_sf"/>
</dbReference>
<dbReference type="SMART" id="SM00637">
    <property type="entry name" value="CBD_II"/>
    <property type="match status" value="1"/>
</dbReference>
<dbReference type="InterPro" id="IPR013039">
    <property type="entry name" value="DUF1588"/>
</dbReference>